<dbReference type="PANTHER" id="PTHR34067">
    <property type="entry name" value="OS04G0193200 PROTEIN"/>
    <property type="match status" value="1"/>
</dbReference>
<reference evidence="8" key="1">
    <citation type="submission" date="2020-09" db="EMBL/GenBank/DDBJ databases">
        <title>Genome-Enabled Discovery of Anthraquinone Biosynthesis in Senna tora.</title>
        <authorList>
            <person name="Kang S.-H."/>
            <person name="Pandey R.P."/>
            <person name="Lee C.-M."/>
            <person name="Sim J.-S."/>
            <person name="Jeong J.-T."/>
            <person name="Choi B.-S."/>
            <person name="Jung M."/>
            <person name="Ginzburg D."/>
            <person name="Zhao K."/>
            <person name="Won S.Y."/>
            <person name="Oh T.-J."/>
            <person name="Yu Y."/>
            <person name="Kim N.-H."/>
            <person name="Lee O.R."/>
            <person name="Lee T.-H."/>
            <person name="Bashyal P."/>
            <person name="Kim T.-S."/>
            <person name="Lee W.-H."/>
            <person name="Kawkins C."/>
            <person name="Kim C.-K."/>
            <person name="Kim J.S."/>
            <person name="Ahn B.O."/>
            <person name="Rhee S.Y."/>
            <person name="Sohng J.K."/>
        </authorList>
    </citation>
    <scope>NUCLEOTIDE SEQUENCE</scope>
    <source>
        <tissue evidence="8">Leaf</tissue>
    </source>
</reference>
<dbReference type="PROSITE" id="PS50982">
    <property type="entry name" value="MBD"/>
    <property type="match status" value="1"/>
</dbReference>
<keyword evidence="9" id="KW-1185">Reference proteome</keyword>
<protein>
    <submittedName>
        <fullName evidence="8">Methyl-CpG-binding domain-containing protein 13-like</fullName>
    </submittedName>
</protein>
<dbReference type="InterPro" id="IPR001739">
    <property type="entry name" value="Methyl_CpG_DNA-bd"/>
</dbReference>
<keyword evidence="2" id="KW-0805">Transcription regulation</keyword>
<feature type="region of interest" description="Disordered" evidence="6">
    <location>
        <begin position="434"/>
        <end position="513"/>
    </location>
</feature>
<organism evidence="8 9">
    <name type="scientific">Senna tora</name>
    <dbReference type="NCBI Taxonomy" id="362788"/>
    <lineage>
        <taxon>Eukaryota</taxon>
        <taxon>Viridiplantae</taxon>
        <taxon>Streptophyta</taxon>
        <taxon>Embryophyta</taxon>
        <taxon>Tracheophyta</taxon>
        <taxon>Spermatophyta</taxon>
        <taxon>Magnoliopsida</taxon>
        <taxon>eudicotyledons</taxon>
        <taxon>Gunneridae</taxon>
        <taxon>Pentapetalae</taxon>
        <taxon>rosids</taxon>
        <taxon>fabids</taxon>
        <taxon>Fabales</taxon>
        <taxon>Fabaceae</taxon>
        <taxon>Caesalpinioideae</taxon>
        <taxon>Cassia clade</taxon>
        <taxon>Senna</taxon>
    </lineage>
</organism>
<feature type="region of interest" description="Disordered" evidence="6">
    <location>
        <begin position="525"/>
        <end position="587"/>
    </location>
</feature>
<proteinExistence type="predicted"/>
<dbReference type="InterPro" id="IPR038945">
    <property type="entry name" value="MBD13-like"/>
</dbReference>
<dbReference type="AlphaFoldDB" id="A0A834SUP2"/>
<evidence type="ECO:0000313" key="9">
    <source>
        <dbReference type="Proteomes" id="UP000634136"/>
    </source>
</evidence>
<evidence type="ECO:0000256" key="3">
    <source>
        <dbReference type="ARBA" id="ARBA00023125"/>
    </source>
</evidence>
<dbReference type="Gene3D" id="3.30.890.10">
    <property type="entry name" value="Methyl-cpg-binding Protein 2, Chain A"/>
    <property type="match status" value="1"/>
</dbReference>
<evidence type="ECO:0000256" key="4">
    <source>
        <dbReference type="ARBA" id="ARBA00023163"/>
    </source>
</evidence>
<accession>A0A834SUP2</accession>
<feature type="domain" description="MBD" evidence="7">
    <location>
        <begin position="53"/>
        <end position="128"/>
    </location>
</feature>
<feature type="region of interest" description="Disordered" evidence="6">
    <location>
        <begin position="610"/>
        <end position="630"/>
    </location>
</feature>
<dbReference type="SUPFAM" id="SSF54171">
    <property type="entry name" value="DNA-binding domain"/>
    <property type="match status" value="1"/>
</dbReference>
<evidence type="ECO:0000256" key="5">
    <source>
        <dbReference type="ARBA" id="ARBA00023242"/>
    </source>
</evidence>
<gene>
    <name evidence="8" type="ORF">G2W53_036992</name>
</gene>
<feature type="compositionally biased region" description="Polar residues" evidence="6">
    <location>
        <begin position="334"/>
        <end position="345"/>
    </location>
</feature>
<dbReference type="GO" id="GO:0003677">
    <property type="term" value="F:DNA binding"/>
    <property type="evidence" value="ECO:0007669"/>
    <property type="project" value="UniProtKB-KW"/>
</dbReference>
<feature type="compositionally biased region" description="Basic and acidic residues" evidence="6">
    <location>
        <begin position="615"/>
        <end position="626"/>
    </location>
</feature>
<comment type="subcellular location">
    <subcellularLocation>
        <location evidence="1">Nucleus</location>
    </subcellularLocation>
</comment>
<evidence type="ECO:0000256" key="1">
    <source>
        <dbReference type="ARBA" id="ARBA00004123"/>
    </source>
</evidence>
<dbReference type="InterPro" id="IPR016177">
    <property type="entry name" value="DNA-bd_dom_sf"/>
</dbReference>
<sequence>MSSNSFQIFEAAEVVVLEDISCHLKMDKTNFEKSEATNKKIRSNLSSNSKEIIEKANEHPEWLPEGWTVDIKIRKSGGSKGAPYKIYIDPLNGYKFYSKPEPSSTAKRQKVKQSATKRQLFVGEESEKSSIGLSDAKEGHDVKVSSQSITASIPAVKMHSLEDAAANPLEINNKSDPADLQEKNYVSNVMEGADKKEHSSSSISKTKERLNMPHRFSKRLAGIDPNQAAAMNATGNLSFLNNRRTDHGLNSEAYVIKENKFYAGEIGKINAQENKFTKKNDHFPSRTSKRLAGFEPEITDSGKPPEYKSKNSIGGVSPKSRGSEGMPVEELANPASTYINSSGNDKSLRRSRRAKIPPKTNEQLEKLGDEQLDDEKSETQLSFAFHYSWSDPSVDFAIKSVTGVLPAKNTVDTEPVLVSKTDIVQKNNLTKSVNEGIDVKNPQDTSKNSKNTVDNQPVLVPETDMVQKNKLSESVTKGSNDNIPQIPRKSKNKKELSLPRRLSKRLAGHEPEVAPAERALEYAARKSCKDEPTATAITGNGASKHLGVGEETEFTLQASDCSKREVHGDYSSNDSEKSHEPQIVPNENLLKVEENKIELTHQSFNCSKISVHGESSNKSEKSHEAELLPSEQLQKVEAEKIDLRLQASDCFKISQNEESLNKSEKSLEAQIVPNEQLQKVEAEKSNERSEPHLSLPFGDTWSDPCFEFAFKTLTGALPEEEDAAADISRVMTPDVNGPPNKEFLGNVVEKCKADEVHDNLNQSQNCEDIDNVCQPSKQFLGHPKSMIYSTSCENAPTRDDGTNITNNLNEGESQHFGQPELCTSSTYCENSPKFASRQSYGDEINIMRDLFGESLPIGSVDMACEPSNQLLGVSELRTGSTSCENAPDMTKNLDEGQSLRMEAGNKSQFVQEEPSDRFGKVLEKESAPAEQPLLENQTRNQKSELQFSAPLMDSWTSDPCLEFAFKTLTGTLSIEENLAMQGCFQEPEKYRSQRDASSMLPDFGSPSFSQNDVSFHYNMEKPPPGQHSSMSSSILPPEKVNLDLGVEPDSNTHYSQCSKNFPDRAISANVLGGTPHPLHWRPPVQSPVWHRPRPVPSKLQPVRPQMRTMGVPGGTWTFHLWPLSRRRPPPGLAAAHTV</sequence>
<name>A0A834SUP2_9FABA</name>
<feature type="region of interest" description="Disordered" evidence="6">
    <location>
        <begin position="1084"/>
        <end position="1107"/>
    </location>
</feature>
<keyword evidence="3" id="KW-0238">DNA-binding</keyword>
<dbReference type="Proteomes" id="UP000634136">
    <property type="component" value="Unassembled WGS sequence"/>
</dbReference>
<dbReference type="PANTHER" id="PTHR34067:SF20">
    <property type="entry name" value="OS08G0206700 PROTEIN"/>
    <property type="match status" value="1"/>
</dbReference>
<evidence type="ECO:0000256" key="6">
    <source>
        <dbReference type="SAM" id="MobiDB-lite"/>
    </source>
</evidence>
<evidence type="ECO:0000313" key="8">
    <source>
        <dbReference type="EMBL" id="KAF7810249.1"/>
    </source>
</evidence>
<feature type="region of interest" description="Disordered" evidence="6">
    <location>
        <begin position="99"/>
        <end position="140"/>
    </location>
</feature>
<feature type="compositionally biased region" description="Polar residues" evidence="6">
    <location>
        <begin position="472"/>
        <end position="483"/>
    </location>
</feature>
<keyword evidence="4" id="KW-0804">Transcription</keyword>
<dbReference type="GO" id="GO:0005634">
    <property type="term" value="C:nucleus"/>
    <property type="evidence" value="ECO:0007669"/>
    <property type="project" value="UniProtKB-SubCell"/>
</dbReference>
<feature type="compositionally biased region" description="Basic and acidic residues" evidence="6">
    <location>
        <begin position="561"/>
        <end position="580"/>
    </location>
</feature>
<feature type="region of interest" description="Disordered" evidence="6">
    <location>
        <begin position="277"/>
        <end position="375"/>
    </location>
</feature>
<feature type="compositionally biased region" description="Polar residues" evidence="6">
    <location>
        <begin position="101"/>
        <end position="117"/>
    </location>
</feature>
<evidence type="ECO:0000256" key="2">
    <source>
        <dbReference type="ARBA" id="ARBA00023015"/>
    </source>
</evidence>
<dbReference type="EMBL" id="JAAIUW010000011">
    <property type="protein sequence ID" value="KAF7810249.1"/>
    <property type="molecule type" value="Genomic_DNA"/>
</dbReference>
<feature type="compositionally biased region" description="Polar residues" evidence="6">
    <location>
        <begin position="442"/>
        <end position="455"/>
    </location>
</feature>
<dbReference type="OrthoDB" id="10072024at2759"/>
<evidence type="ECO:0000259" key="7">
    <source>
        <dbReference type="PROSITE" id="PS50982"/>
    </source>
</evidence>
<dbReference type="Pfam" id="PF01429">
    <property type="entry name" value="MBD"/>
    <property type="match status" value="1"/>
</dbReference>
<comment type="caution">
    <text evidence="8">The sequence shown here is derived from an EMBL/GenBank/DDBJ whole genome shotgun (WGS) entry which is preliminary data.</text>
</comment>
<keyword evidence="5" id="KW-0539">Nucleus</keyword>